<dbReference type="EMBL" id="BMAT01013531">
    <property type="protein sequence ID" value="GFS14722.1"/>
    <property type="molecule type" value="Genomic_DNA"/>
</dbReference>
<dbReference type="PROSITE" id="PS00383">
    <property type="entry name" value="TYR_PHOSPHATASE_1"/>
    <property type="match status" value="1"/>
</dbReference>
<dbReference type="PROSITE" id="PS50055">
    <property type="entry name" value="TYR_PHOSPHATASE_PTP"/>
    <property type="match status" value="1"/>
</dbReference>
<accession>A0AAV4IZW1</accession>
<dbReference type="InterPro" id="IPR000387">
    <property type="entry name" value="Tyr_Pase_dom"/>
</dbReference>
<feature type="domain" description="Tyrosine specific protein phosphatases" evidence="2">
    <location>
        <begin position="65"/>
        <end position="129"/>
    </location>
</feature>
<dbReference type="Proteomes" id="UP000762676">
    <property type="component" value="Unassembled WGS sequence"/>
</dbReference>
<protein>
    <submittedName>
        <fullName evidence="3">Receptor-type tyrosine-protein phosphatase mu</fullName>
    </submittedName>
</protein>
<dbReference type="SMART" id="SM00404">
    <property type="entry name" value="PTPc_motif"/>
    <property type="match status" value="1"/>
</dbReference>
<feature type="domain" description="Tyrosine-protein phosphatase" evidence="1">
    <location>
        <begin position="1"/>
        <end position="129"/>
    </location>
</feature>
<dbReference type="SMART" id="SM00194">
    <property type="entry name" value="PTPc"/>
    <property type="match status" value="1"/>
</dbReference>
<proteinExistence type="predicted"/>
<dbReference type="Pfam" id="PF00102">
    <property type="entry name" value="Y_phosphatase"/>
    <property type="match status" value="1"/>
</dbReference>
<dbReference type="GO" id="GO:0004725">
    <property type="term" value="F:protein tyrosine phosphatase activity"/>
    <property type="evidence" value="ECO:0007669"/>
    <property type="project" value="InterPro"/>
</dbReference>
<organism evidence="3 4">
    <name type="scientific">Elysia marginata</name>
    <dbReference type="NCBI Taxonomy" id="1093978"/>
    <lineage>
        <taxon>Eukaryota</taxon>
        <taxon>Metazoa</taxon>
        <taxon>Spiralia</taxon>
        <taxon>Lophotrochozoa</taxon>
        <taxon>Mollusca</taxon>
        <taxon>Gastropoda</taxon>
        <taxon>Heterobranchia</taxon>
        <taxon>Euthyneura</taxon>
        <taxon>Panpulmonata</taxon>
        <taxon>Sacoglossa</taxon>
        <taxon>Placobranchoidea</taxon>
        <taxon>Plakobranchidae</taxon>
        <taxon>Elysia</taxon>
    </lineage>
</organism>
<dbReference type="InterPro" id="IPR050348">
    <property type="entry name" value="Protein-Tyr_Phosphatase"/>
</dbReference>
<comment type="caution">
    <text evidence="3">The sequence shown here is derived from an EMBL/GenBank/DDBJ whole genome shotgun (WGS) entry which is preliminary data.</text>
</comment>
<dbReference type="PRINTS" id="PR00700">
    <property type="entry name" value="PRTYPHPHTASE"/>
</dbReference>
<keyword evidence="3" id="KW-0675">Receptor</keyword>
<gene>
    <name evidence="3" type="ORF">ElyMa_006753200</name>
</gene>
<dbReference type="Gene3D" id="3.90.190.10">
    <property type="entry name" value="Protein tyrosine phosphatase superfamily"/>
    <property type="match status" value="1"/>
</dbReference>
<evidence type="ECO:0000259" key="2">
    <source>
        <dbReference type="PROSITE" id="PS50056"/>
    </source>
</evidence>
<reference evidence="3 4" key="1">
    <citation type="journal article" date="2021" name="Elife">
        <title>Chloroplast acquisition without the gene transfer in kleptoplastic sea slugs, Plakobranchus ocellatus.</title>
        <authorList>
            <person name="Maeda T."/>
            <person name="Takahashi S."/>
            <person name="Yoshida T."/>
            <person name="Shimamura S."/>
            <person name="Takaki Y."/>
            <person name="Nagai Y."/>
            <person name="Toyoda A."/>
            <person name="Suzuki Y."/>
            <person name="Arimoto A."/>
            <person name="Ishii H."/>
            <person name="Satoh N."/>
            <person name="Nishiyama T."/>
            <person name="Hasebe M."/>
            <person name="Maruyama T."/>
            <person name="Minagawa J."/>
            <person name="Obokata J."/>
            <person name="Shigenobu S."/>
        </authorList>
    </citation>
    <scope>NUCLEOTIDE SEQUENCE [LARGE SCALE GENOMIC DNA]</scope>
</reference>
<dbReference type="InterPro" id="IPR016130">
    <property type="entry name" value="Tyr_Pase_AS"/>
</dbReference>
<name>A0AAV4IZW1_9GAST</name>
<evidence type="ECO:0000259" key="1">
    <source>
        <dbReference type="PROSITE" id="PS50055"/>
    </source>
</evidence>
<keyword evidence="4" id="KW-1185">Reference proteome</keyword>
<dbReference type="PANTHER" id="PTHR19134">
    <property type="entry name" value="RECEPTOR-TYPE TYROSINE-PROTEIN PHOSPHATASE"/>
    <property type="match status" value="1"/>
</dbReference>
<dbReference type="PROSITE" id="PS50056">
    <property type="entry name" value="TYR_PHOSPHATASE_2"/>
    <property type="match status" value="1"/>
</dbReference>
<dbReference type="SUPFAM" id="SSF52799">
    <property type="entry name" value="(Phosphotyrosine protein) phosphatases II"/>
    <property type="match status" value="1"/>
</dbReference>
<dbReference type="InterPro" id="IPR000242">
    <property type="entry name" value="PTP_cat"/>
</dbReference>
<dbReference type="InterPro" id="IPR029021">
    <property type="entry name" value="Prot-tyrosine_phosphatase-like"/>
</dbReference>
<evidence type="ECO:0000313" key="3">
    <source>
        <dbReference type="EMBL" id="GFS14722.1"/>
    </source>
</evidence>
<sequence length="164" mass="18681">MYWPADGEEEFGDVFVKLLTTHVFAEYTVRHLRLSKSGEAFRELTQFHFTAWPDKSVPESPWGVVDLYQRVMAVPGSGPILVHCSAGVGRTGTFIGLCNLLQEAEVTGKMDFRATLWKLRQERMHTIQTISFKILSMALYATFQPDLPLPEHALVDFFRYGPQL</sequence>
<dbReference type="PANTHER" id="PTHR19134:SF449">
    <property type="entry name" value="TYROSINE-PROTEIN PHOSPHATASE 1"/>
    <property type="match status" value="1"/>
</dbReference>
<dbReference type="InterPro" id="IPR003595">
    <property type="entry name" value="Tyr_Pase_cat"/>
</dbReference>
<evidence type="ECO:0000313" key="4">
    <source>
        <dbReference type="Proteomes" id="UP000762676"/>
    </source>
</evidence>
<dbReference type="AlphaFoldDB" id="A0AAV4IZW1"/>